<keyword evidence="2" id="KW-1185">Reference proteome</keyword>
<dbReference type="EMBL" id="MTBC01000003">
    <property type="protein sequence ID" value="OQD43382.1"/>
    <property type="molecule type" value="Genomic_DNA"/>
</dbReference>
<reference evidence="1 2" key="1">
    <citation type="submission" date="2016-12" db="EMBL/GenBank/DDBJ databases">
        <authorList>
            <person name="Song W.-J."/>
            <person name="Kurnit D.M."/>
        </authorList>
    </citation>
    <scope>NUCLEOTIDE SEQUENCE [LARGE SCALE GENOMIC DNA]</scope>
    <source>
        <strain evidence="1 2">HSG9</strain>
    </source>
</reference>
<dbReference type="AlphaFoldDB" id="A0A1V6LT95"/>
<evidence type="ECO:0000313" key="2">
    <source>
        <dbReference type="Proteomes" id="UP000191680"/>
    </source>
</evidence>
<accession>A0A1V6LT95</accession>
<dbReference type="RefSeq" id="WP_080318478.1">
    <property type="nucleotide sequence ID" value="NZ_MTBC01000003.1"/>
</dbReference>
<gene>
    <name evidence="1" type="ORF">BUL40_06010</name>
</gene>
<comment type="caution">
    <text evidence="1">The sequence shown here is derived from an EMBL/GenBank/DDBJ whole genome shotgun (WGS) entry which is preliminary data.</text>
</comment>
<name>A0A1V6LT95_9FLAO</name>
<protein>
    <submittedName>
        <fullName evidence="1">Uncharacterized protein</fullName>
    </submittedName>
</protein>
<organism evidence="1 2">
    <name type="scientific">Croceivirga radicis</name>
    <dbReference type="NCBI Taxonomy" id="1929488"/>
    <lineage>
        <taxon>Bacteria</taxon>
        <taxon>Pseudomonadati</taxon>
        <taxon>Bacteroidota</taxon>
        <taxon>Flavobacteriia</taxon>
        <taxon>Flavobacteriales</taxon>
        <taxon>Flavobacteriaceae</taxon>
        <taxon>Croceivirga</taxon>
    </lineage>
</organism>
<dbReference type="Proteomes" id="UP000191680">
    <property type="component" value="Unassembled WGS sequence"/>
</dbReference>
<proteinExistence type="predicted"/>
<dbReference type="InterPro" id="IPR054207">
    <property type="entry name" value="DUF6913"/>
</dbReference>
<sequence>MVFKAIQDKFKVKSAKKFLEDALLKQKSAHDKKGVATVACIVDMDNYGQAETFKSLKDNLGLRPNAVQIIGYKRGKDQNGMFGIPYCTDKNLGWNGSIENGDFSEFIGRPYDVLINYFTDDRLLLKLMSVQVDARIRIGVKDGNKNLSDLTIETNLNDFETFKKELKKYLKILEELKP</sequence>
<dbReference type="Pfam" id="PF21857">
    <property type="entry name" value="DUF6913"/>
    <property type="match status" value="1"/>
</dbReference>
<evidence type="ECO:0000313" key="1">
    <source>
        <dbReference type="EMBL" id="OQD43382.1"/>
    </source>
</evidence>
<dbReference type="OrthoDB" id="1430532at2"/>